<dbReference type="AlphaFoldDB" id="A0A1K0FIR5"/>
<dbReference type="SUPFAM" id="SSF52540">
    <property type="entry name" value="P-loop containing nucleoside triphosphate hydrolases"/>
    <property type="match status" value="1"/>
</dbReference>
<evidence type="ECO:0000256" key="3">
    <source>
        <dbReference type="ARBA" id="ARBA00022741"/>
    </source>
</evidence>
<proteinExistence type="predicted"/>
<dbReference type="Gene3D" id="3.40.50.300">
    <property type="entry name" value="P-loop containing nucleotide triphosphate hydrolases"/>
    <property type="match status" value="1"/>
</dbReference>
<evidence type="ECO:0000256" key="7">
    <source>
        <dbReference type="SAM" id="Phobius"/>
    </source>
</evidence>
<dbReference type="InterPro" id="IPR017871">
    <property type="entry name" value="ABC_transporter-like_CS"/>
</dbReference>
<keyword evidence="6 7" id="KW-0472">Membrane</keyword>
<dbReference type="Gene3D" id="1.20.1560.10">
    <property type="entry name" value="ABC transporter type 1, transmembrane domain"/>
    <property type="match status" value="1"/>
</dbReference>
<keyword evidence="3" id="KW-0547">Nucleotide-binding</keyword>
<sequence>MSMIAARLRLLRLLARGGVGLAVLLVLLQLIRAVVPVALALAVGRLVADLLAARTGADAAVAAVLVAAAFLTDQIVWLLIDPVRTLLVKRIDGDLRARVRVLAASVPSLDVLESEAFQDRMARAVDSGTGVARDRSVGNAAAGQLELTVRMLSAGAAAALLATWSPPLAAGLLVLALAVRACVRRQWMRIIDKLDADTAGQRYEFYLASQAVVGAPKDVRLYGLSDWFAGRFRAAVARTYAPVWRELLGVLPQQWWAAGMLLVASAAALGVPAVAVLSGDADPAQLVTAVIAGLAVLNISAMGMEAYDIEYGLRGLAAADELADRCAAAAPRPEVVAASQAPVVRFDDVVFSYPGSDRRVLDGLSLTLRPGEVVAVVGENGVGKTTFVKLMAGLYRPDSGRVTVDGADPHSRRPPITVLFQDFVRYPASLRDNVTPAVPERGADDDAVRDALRRAGATGLPEDLGTLLWREGAGGTDLSGGQWQRVALARALFAVGAGKRLLVLDEPTASLDVRAEAEFHEQVMSRVRDTTTVLISHRLSTVRYADRILLLRDGRVVEDGTHDELLAAGGGYATFFTTQAAAFGGEDA</sequence>
<evidence type="ECO:0000313" key="9">
    <source>
        <dbReference type="EMBL" id="OJF12616.1"/>
    </source>
</evidence>
<evidence type="ECO:0000256" key="5">
    <source>
        <dbReference type="ARBA" id="ARBA00022989"/>
    </source>
</evidence>
<dbReference type="Proteomes" id="UP000182486">
    <property type="component" value="Unassembled WGS sequence"/>
</dbReference>
<dbReference type="Pfam" id="PF00005">
    <property type="entry name" value="ABC_tran"/>
    <property type="match status" value="1"/>
</dbReference>
<dbReference type="CDD" id="cd03228">
    <property type="entry name" value="ABCC_MRP_Like"/>
    <property type="match status" value="1"/>
</dbReference>
<evidence type="ECO:0000256" key="6">
    <source>
        <dbReference type="ARBA" id="ARBA00023136"/>
    </source>
</evidence>
<dbReference type="EMBL" id="MEIA01000209">
    <property type="protein sequence ID" value="OJF12616.1"/>
    <property type="molecule type" value="Genomic_DNA"/>
</dbReference>
<evidence type="ECO:0000256" key="2">
    <source>
        <dbReference type="ARBA" id="ARBA00022692"/>
    </source>
</evidence>
<feature type="transmembrane region" description="Helical" evidence="7">
    <location>
        <begin position="156"/>
        <end position="179"/>
    </location>
</feature>
<feature type="domain" description="ABC transporter" evidence="8">
    <location>
        <begin position="344"/>
        <end position="578"/>
    </location>
</feature>
<feature type="transmembrane region" description="Helical" evidence="7">
    <location>
        <begin position="284"/>
        <end position="304"/>
    </location>
</feature>
<keyword evidence="5 7" id="KW-1133">Transmembrane helix</keyword>
<reference evidence="9 10" key="1">
    <citation type="submission" date="2016-09" db="EMBL/GenBank/DDBJ databases">
        <title>Couchioplanes caeruleus draft genome sequence.</title>
        <authorList>
            <person name="Sheehan J."/>
            <person name="Caffrey P."/>
        </authorList>
    </citation>
    <scope>NUCLEOTIDE SEQUENCE [LARGE SCALE GENOMIC DNA]</scope>
    <source>
        <strain evidence="9 10">DSM 43634</strain>
    </source>
</reference>
<dbReference type="PROSITE" id="PS00211">
    <property type="entry name" value="ABC_TRANSPORTER_1"/>
    <property type="match status" value="1"/>
</dbReference>
<feature type="transmembrane region" description="Helical" evidence="7">
    <location>
        <begin position="20"/>
        <end position="47"/>
    </location>
</feature>
<dbReference type="PROSITE" id="PS50893">
    <property type="entry name" value="ABC_TRANSPORTER_2"/>
    <property type="match status" value="1"/>
</dbReference>
<dbReference type="SMART" id="SM00382">
    <property type="entry name" value="AAA"/>
    <property type="match status" value="1"/>
</dbReference>
<keyword evidence="2 7" id="KW-0812">Transmembrane</keyword>
<dbReference type="InterPro" id="IPR003439">
    <property type="entry name" value="ABC_transporter-like_ATP-bd"/>
</dbReference>
<comment type="caution">
    <text evidence="9">The sequence shown here is derived from an EMBL/GenBank/DDBJ whole genome shotgun (WGS) entry which is preliminary data.</text>
</comment>
<keyword evidence="10" id="KW-1185">Reference proteome</keyword>
<dbReference type="GO" id="GO:0005524">
    <property type="term" value="F:ATP binding"/>
    <property type="evidence" value="ECO:0007669"/>
    <property type="project" value="UniProtKB-KW"/>
</dbReference>
<dbReference type="InterPro" id="IPR027417">
    <property type="entry name" value="P-loop_NTPase"/>
</dbReference>
<dbReference type="PANTHER" id="PTHR24221:SF646">
    <property type="entry name" value="HAEMOLYSIN SECRETION ATP-BINDING PROTEIN"/>
    <property type="match status" value="1"/>
</dbReference>
<dbReference type="InterPro" id="IPR036640">
    <property type="entry name" value="ABC1_TM_sf"/>
</dbReference>
<dbReference type="SUPFAM" id="SSF90123">
    <property type="entry name" value="ABC transporter transmembrane region"/>
    <property type="match status" value="1"/>
</dbReference>
<evidence type="ECO:0000256" key="4">
    <source>
        <dbReference type="ARBA" id="ARBA00022840"/>
    </source>
</evidence>
<feature type="transmembrane region" description="Helical" evidence="7">
    <location>
        <begin position="255"/>
        <end position="278"/>
    </location>
</feature>
<dbReference type="InterPro" id="IPR003593">
    <property type="entry name" value="AAA+_ATPase"/>
</dbReference>
<evidence type="ECO:0000259" key="8">
    <source>
        <dbReference type="PROSITE" id="PS50893"/>
    </source>
</evidence>
<dbReference type="GO" id="GO:0034040">
    <property type="term" value="F:ATPase-coupled lipid transmembrane transporter activity"/>
    <property type="evidence" value="ECO:0007669"/>
    <property type="project" value="TreeGrafter"/>
</dbReference>
<dbReference type="GO" id="GO:0005886">
    <property type="term" value="C:plasma membrane"/>
    <property type="evidence" value="ECO:0007669"/>
    <property type="project" value="UniProtKB-SubCell"/>
</dbReference>
<comment type="subcellular location">
    <subcellularLocation>
        <location evidence="1">Cell membrane</location>
        <topology evidence="1">Multi-pass membrane protein</topology>
    </subcellularLocation>
</comment>
<dbReference type="InterPro" id="IPR039421">
    <property type="entry name" value="Type_1_exporter"/>
</dbReference>
<dbReference type="PANTHER" id="PTHR24221">
    <property type="entry name" value="ATP-BINDING CASSETTE SUB-FAMILY B"/>
    <property type="match status" value="1"/>
</dbReference>
<gene>
    <name evidence="9" type="ORF">BG844_19745</name>
</gene>
<evidence type="ECO:0000313" key="10">
    <source>
        <dbReference type="Proteomes" id="UP000182486"/>
    </source>
</evidence>
<dbReference type="GO" id="GO:0016887">
    <property type="term" value="F:ATP hydrolysis activity"/>
    <property type="evidence" value="ECO:0007669"/>
    <property type="project" value="InterPro"/>
</dbReference>
<organism evidence="9 10">
    <name type="scientific">Couchioplanes caeruleus subsp. caeruleus</name>
    <dbReference type="NCBI Taxonomy" id="56427"/>
    <lineage>
        <taxon>Bacteria</taxon>
        <taxon>Bacillati</taxon>
        <taxon>Actinomycetota</taxon>
        <taxon>Actinomycetes</taxon>
        <taxon>Micromonosporales</taxon>
        <taxon>Micromonosporaceae</taxon>
        <taxon>Couchioplanes</taxon>
    </lineage>
</organism>
<feature type="transmembrane region" description="Helical" evidence="7">
    <location>
        <begin position="59"/>
        <end position="80"/>
    </location>
</feature>
<name>A0A1K0FIR5_9ACTN</name>
<protein>
    <recommendedName>
        <fullName evidence="8">ABC transporter domain-containing protein</fullName>
    </recommendedName>
</protein>
<keyword evidence="4" id="KW-0067">ATP-binding</keyword>
<evidence type="ECO:0000256" key="1">
    <source>
        <dbReference type="ARBA" id="ARBA00004651"/>
    </source>
</evidence>
<accession>A0A1K0FIR5</accession>